<reference evidence="3 4" key="1">
    <citation type="journal article" date="2019" name="Emerg. Microbes Infect.">
        <title>Comprehensive subspecies identification of 175 nontuberculous mycobacteria species based on 7547 genomic profiles.</title>
        <authorList>
            <person name="Matsumoto Y."/>
            <person name="Kinjo T."/>
            <person name="Motooka D."/>
            <person name="Nabeya D."/>
            <person name="Jung N."/>
            <person name="Uechi K."/>
            <person name="Horii T."/>
            <person name="Iida T."/>
            <person name="Fujita J."/>
            <person name="Nakamura S."/>
        </authorList>
    </citation>
    <scope>NUCLEOTIDE SEQUENCE [LARGE SCALE GENOMIC DNA]</scope>
    <source>
        <strain evidence="3 4">JCM 30725</strain>
    </source>
</reference>
<dbReference type="Proteomes" id="UP000465360">
    <property type="component" value="Unassembled WGS sequence"/>
</dbReference>
<feature type="domain" description="DUF732" evidence="2">
    <location>
        <begin position="39"/>
        <end position="108"/>
    </location>
</feature>
<dbReference type="AlphaFoldDB" id="A0A7I9YS73"/>
<protein>
    <recommendedName>
        <fullName evidence="2">DUF732 domain-containing protein</fullName>
    </recommendedName>
</protein>
<keyword evidence="1" id="KW-0732">Signal</keyword>
<name>A0A7I9YS73_MYCBU</name>
<dbReference type="EMBL" id="BLKZ01000001">
    <property type="protein sequence ID" value="GFG91382.1"/>
    <property type="molecule type" value="Genomic_DNA"/>
</dbReference>
<evidence type="ECO:0000313" key="3">
    <source>
        <dbReference type="EMBL" id="GFG91382.1"/>
    </source>
</evidence>
<feature type="signal peptide" evidence="1">
    <location>
        <begin position="1"/>
        <end position="38"/>
    </location>
</feature>
<sequence length="126" mass="13036">MAVIHGFHGKAGIMGVPVALGASLAMCAAVALSAPARADQNDFISQLDSMGVRYESISDVIDIGRALCHDLRDGVTPPPLLARLKSTGFAPAESAIILLSAIDNMCPDTKDDVVAWARSNGYTGPG</sequence>
<evidence type="ECO:0000256" key="1">
    <source>
        <dbReference type="SAM" id="SignalP"/>
    </source>
</evidence>
<dbReference type="Pfam" id="PF05305">
    <property type="entry name" value="DUF732"/>
    <property type="match status" value="1"/>
</dbReference>
<dbReference type="InterPro" id="IPR007969">
    <property type="entry name" value="DUF732"/>
</dbReference>
<evidence type="ECO:0000313" key="4">
    <source>
        <dbReference type="Proteomes" id="UP000465360"/>
    </source>
</evidence>
<keyword evidence="4" id="KW-1185">Reference proteome</keyword>
<feature type="chain" id="PRO_5029736471" description="DUF732 domain-containing protein" evidence="1">
    <location>
        <begin position="39"/>
        <end position="126"/>
    </location>
</feature>
<comment type="caution">
    <text evidence="3">The sequence shown here is derived from an EMBL/GenBank/DDBJ whole genome shotgun (WGS) entry which is preliminary data.</text>
</comment>
<proteinExistence type="predicted"/>
<evidence type="ECO:0000259" key="2">
    <source>
        <dbReference type="Pfam" id="PF05305"/>
    </source>
</evidence>
<gene>
    <name evidence="3" type="ORF">MBOU_34240</name>
</gene>
<organism evidence="3 4">
    <name type="scientific">Mycobacterium bourgelatii</name>
    <dbReference type="NCBI Taxonomy" id="1273442"/>
    <lineage>
        <taxon>Bacteria</taxon>
        <taxon>Bacillati</taxon>
        <taxon>Actinomycetota</taxon>
        <taxon>Actinomycetes</taxon>
        <taxon>Mycobacteriales</taxon>
        <taxon>Mycobacteriaceae</taxon>
        <taxon>Mycobacterium</taxon>
    </lineage>
</organism>
<accession>A0A7I9YS73</accession>